<keyword evidence="2" id="KW-0812">Transmembrane</keyword>
<dbReference type="SMART" id="SM00331">
    <property type="entry name" value="PP2C_SIG"/>
    <property type="match status" value="1"/>
</dbReference>
<gene>
    <name evidence="4" type="ORF">DK847_17695</name>
</gene>
<dbReference type="SMART" id="SM00304">
    <property type="entry name" value="HAMP"/>
    <property type="match status" value="1"/>
</dbReference>
<keyword evidence="2" id="KW-0472">Membrane</keyword>
<sequence>MPPVKGGAFTSFRTKFIALIGATVLLSLLVGGGVGLWNVGKLSHDASAEIESGLTKANEEYLTRYINMTSQRATLMFNRTFDQVTGLAKLSQSLIDNPQLNQDLNAFLEQYPGFSDKMTYNSAANWMQNARGEPSVISVWGYLLDENGRMRPDVLEAVRNTQFFDLVVPSLMTSGQDKLQMYYVGPKERPIMRTMPYSDQAQTFDQLYPGNNSQNWWDFFFPGVYEAWESWLKDPSTRPVPTDITVLSPYVDAITGKLIVSYFHPLYTRSRDAVAGMVAMDVTLEQLTQLVEDVKIAETGFAFLSQQNGNVLTITPEGESLLGLTEVSATGAGVTGHERSLLKSTFKDVASLRMPRPGATTIDHVTVEKDGKPMGLLVVMHPIEPMNMWQPNKGIAAENLMLGFVVPDSEIYASLYGAQKQISSATNSIVKGILASVLGFLALVLALSIPLSRRFTAGLVNLADAAGRLTRGDYDVQVPVKGRDEVALVGSAFNSMAREIREHTEMLEHRVAERTSQLASANDEIQRLYDKMKDENLRLGAELDVARKIQMMVMPAQGELERIPDLDIASYAEPADEVGGDYYDVLYIPGGAKIGIGDVTGHGVESGVLMLMVQSVSRALYERGVTDPREFLDVLNRSIYKNVERTRTDRHLSLAFVDYADDAVTISGQHEEVIIIRADGAVERLDTMDLGFPIGLEANINDFLASTTVPFARGDVMVLFTDGITEAESEDGRLYGIDNLVASARRSHHEPAGLIAATIIADLRAHIGKQKVHDDITLVVLKHR</sequence>
<evidence type="ECO:0000313" key="4">
    <source>
        <dbReference type="EMBL" id="PZF75720.1"/>
    </source>
</evidence>
<dbReference type="PANTHER" id="PTHR43156:SF2">
    <property type="entry name" value="STAGE II SPORULATION PROTEIN E"/>
    <property type="match status" value="1"/>
</dbReference>
<dbReference type="InterPro" id="IPR036457">
    <property type="entry name" value="PPM-type-like_dom_sf"/>
</dbReference>
<keyword evidence="1" id="KW-0378">Hydrolase</keyword>
<evidence type="ECO:0000313" key="5">
    <source>
        <dbReference type="Proteomes" id="UP000248795"/>
    </source>
</evidence>
<dbReference type="Proteomes" id="UP000248795">
    <property type="component" value="Unassembled WGS sequence"/>
</dbReference>
<dbReference type="Pfam" id="PF07228">
    <property type="entry name" value="SpoIIE"/>
    <property type="match status" value="1"/>
</dbReference>
<dbReference type="Gene3D" id="3.60.40.10">
    <property type="entry name" value="PPM-type phosphatase domain"/>
    <property type="match status" value="1"/>
</dbReference>
<reference evidence="5" key="1">
    <citation type="submission" date="2018-06" db="EMBL/GenBank/DDBJ databases">
        <title>Aestuariibacter litoralis strain KCTC 52945T.</title>
        <authorList>
            <person name="Li X."/>
            <person name="Salam N."/>
            <person name="Li J.-L."/>
            <person name="Chen Y.-M."/>
            <person name="Yang Z.-W."/>
            <person name="Zhang L.-Y."/>
            <person name="Han M.-X."/>
            <person name="Xiao M."/>
            <person name="Li W.-J."/>
        </authorList>
    </citation>
    <scope>NUCLEOTIDE SEQUENCE [LARGE SCALE GENOMIC DNA]</scope>
    <source>
        <strain evidence="5">KCTC 52945</strain>
    </source>
</reference>
<name>A0A2W2AT58_9HYPH</name>
<evidence type="ECO:0000256" key="1">
    <source>
        <dbReference type="ARBA" id="ARBA00022801"/>
    </source>
</evidence>
<feature type="domain" description="HAMP" evidence="3">
    <location>
        <begin position="453"/>
        <end position="505"/>
    </location>
</feature>
<protein>
    <recommendedName>
        <fullName evidence="3">HAMP domain-containing protein</fullName>
    </recommendedName>
</protein>
<evidence type="ECO:0000256" key="2">
    <source>
        <dbReference type="SAM" id="Phobius"/>
    </source>
</evidence>
<dbReference type="CDD" id="cd18773">
    <property type="entry name" value="PDC1_HK_sensor"/>
    <property type="match status" value="1"/>
</dbReference>
<keyword evidence="5" id="KW-1185">Reference proteome</keyword>
<dbReference type="GO" id="GO:0016791">
    <property type="term" value="F:phosphatase activity"/>
    <property type="evidence" value="ECO:0007669"/>
    <property type="project" value="TreeGrafter"/>
</dbReference>
<dbReference type="RefSeq" id="WP_111199914.1">
    <property type="nucleotide sequence ID" value="NZ_QKVK01000009.1"/>
</dbReference>
<organism evidence="4 5">
    <name type="scientific">Aestuariivirga litoralis</name>
    <dbReference type="NCBI Taxonomy" id="2650924"/>
    <lineage>
        <taxon>Bacteria</taxon>
        <taxon>Pseudomonadati</taxon>
        <taxon>Pseudomonadota</taxon>
        <taxon>Alphaproteobacteria</taxon>
        <taxon>Hyphomicrobiales</taxon>
        <taxon>Aestuariivirgaceae</taxon>
        <taxon>Aestuariivirga</taxon>
    </lineage>
</organism>
<dbReference type="InterPro" id="IPR052016">
    <property type="entry name" value="Bact_Sigma-Reg"/>
</dbReference>
<dbReference type="GO" id="GO:0016020">
    <property type="term" value="C:membrane"/>
    <property type="evidence" value="ECO:0007669"/>
    <property type="project" value="InterPro"/>
</dbReference>
<dbReference type="SUPFAM" id="SSF158472">
    <property type="entry name" value="HAMP domain-like"/>
    <property type="match status" value="1"/>
</dbReference>
<dbReference type="AlphaFoldDB" id="A0A2W2AT58"/>
<dbReference type="InterPro" id="IPR001932">
    <property type="entry name" value="PPM-type_phosphatase-like_dom"/>
</dbReference>
<dbReference type="Gene3D" id="6.10.340.10">
    <property type="match status" value="1"/>
</dbReference>
<keyword evidence="2" id="KW-1133">Transmembrane helix</keyword>
<feature type="transmembrane region" description="Helical" evidence="2">
    <location>
        <begin position="16"/>
        <end position="37"/>
    </location>
</feature>
<dbReference type="CDD" id="cd06225">
    <property type="entry name" value="HAMP"/>
    <property type="match status" value="1"/>
</dbReference>
<dbReference type="EMBL" id="QKVK01000009">
    <property type="protein sequence ID" value="PZF75720.1"/>
    <property type="molecule type" value="Genomic_DNA"/>
</dbReference>
<accession>A0A2W2AT58</accession>
<comment type="caution">
    <text evidence="4">The sequence shown here is derived from an EMBL/GenBank/DDBJ whole genome shotgun (WGS) entry which is preliminary data.</text>
</comment>
<dbReference type="PROSITE" id="PS50885">
    <property type="entry name" value="HAMP"/>
    <property type="match status" value="1"/>
</dbReference>
<evidence type="ECO:0000259" key="3">
    <source>
        <dbReference type="PROSITE" id="PS50885"/>
    </source>
</evidence>
<dbReference type="Pfam" id="PF00672">
    <property type="entry name" value="HAMP"/>
    <property type="match status" value="1"/>
</dbReference>
<dbReference type="Gene3D" id="3.30.450.20">
    <property type="entry name" value="PAS domain"/>
    <property type="match status" value="2"/>
</dbReference>
<proteinExistence type="predicted"/>
<feature type="transmembrane region" description="Helical" evidence="2">
    <location>
        <begin position="429"/>
        <end position="449"/>
    </location>
</feature>
<dbReference type="PANTHER" id="PTHR43156">
    <property type="entry name" value="STAGE II SPORULATION PROTEIN E-RELATED"/>
    <property type="match status" value="1"/>
</dbReference>
<dbReference type="InterPro" id="IPR003660">
    <property type="entry name" value="HAMP_dom"/>
</dbReference>
<dbReference type="GO" id="GO:0007165">
    <property type="term" value="P:signal transduction"/>
    <property type="evidence" value="ECO:0007669"/>
    <property type="project" value="InterPro"/>
</dbReference>